<organism evidence="2 3">
    <name type="scientific">Maritalea porphyrae</name>
    <dbReference type="NCBI Taxonomy" id="880732"/>
    <lineage>
        <taxon>Bacteria</taxon>
        <taxon>Pseudomonadati</taxon>
        <taxon>Pseudomonadota</taxon>
        <taxon>Alphaproteobacteria</taxon>
        <taxon>Hyphomicrobiales</taxon>
        <taxon>Devosiaceae</taxon>
        <taxon>Maritalea</taxon>
    </lineage>
</organism>
<accession>A0ABQ5USL2</accession>
<feature type="signal peptide" evidence="1">
    <location>
        <begin position="1"/>
        <end position="22"/>
    </location>
</feature>
<reference evidence="2" key="1">
    <citation type="journal article" date="2014" name="Int. J. Syst. Evol. Microbiol.">
        <title>Complete genome of a new Firmicutes species belonging to the dominant human colonic microbiota ('Ruminococcus bicirculans') reveals two chromosomes and a selective capacity to utilize plant glucans.</title>
        <authorList>
            <consortium name="NISC Comparative Sequencing Program"/>
            <person name="Wegmann U."/>
            <person name="Louis P."/>
            <person name="Goesmann A."/>
            <person name="Henrissat B."/>
            <person name="Duncan S.H."/>
            <person name="Flint H.J."/>
        </authorList>
    </citation>
    <scope>NUCLEOTIDE SEQUENCE</scope>
    <source>
        <strain evidence="2">NBRC 107169</strain>
    </source>
</reference>
<keyword evidence="1" id="KW-0732">Signal</keyword>
<dbReference type="RefSeq" id="WP_284364926.1">
    <property type="nucleotide sequence ID" value="NZ_BSNI01000002.1"/>
</dbReference>
<evidence type="ECO:0000313" key="2">
    <source>
        <dbReference type="EMBL" id="GLQ18193.1"/>
    </source>
</evidence>
<protein>
    <recommendedName>
        <fullName evidence="4">Porin</fullName>
    </recommendedName>
</protein>
<evidence type="ECO:0000256" key="1">
    <source>
        <dbReference type="SAM" id="SignalP"/>
    </source>
</evidence>
<dbReference type="EMBL" id="BSNI01000002">
    <property type="protein sequence ID" value="GLQ18193.1"/>
    <property type="molecule type" value="Genomic_DNA"/>
</dbReference>
<evidence type="ECO:0000313" key="3">
    <source>
        <dbReference type="Proteomes" id="UP001161405"/>
    </source>
</evidence>
<sequence length="379" mass="38200">MTIKSLLLGSAAVLALGTSAQAADPIAVALDTCDLLNITGLTISSESNCLAFSGEVSYAWKYGNYDLDTVTAGTQNTTSDVAWELTATATADSDFGPAFATFTLEGASTDSGAGAVDTIGFGDAYVGIGDAASTVIYAGKKGTIGNTDDGETLTAVFSVELSDALGGNVGGHVIQLQSSLGDGVTAGIGFEDLDTTNNATLVGTVAVSQDWGTAHATVAFDDVLLGGGAWDLHTGGSINADNLTFQAAFITNEASAWQAVLSASAEFDMFTLAAGLNLEPASMWDFAISGVAAIDDNTTLTAGFTVNEASAWSARVEGEFGVSDTLTADAGVTFTSASTSTFDAGLTWAPGGGYEASVGVEAASSGDYSISTSFEKAFE</sequence>
<feature type="chain" id="PRO_5046537360" description="Porin" evidence="1">
    <location>
        <begin position="23"/>
        <end position="379"/>
    </location>
</feature>
<dbReference type="Proteomes" id="UP001161405">
    <property type="component" value="Unassembled WGS sequence"/>
</dbReference>
<name>A0ABQ5USL2_9HYPH</name>
<keyword evidence="3" id="KW-1185">Reference proteome</keyword>
<comment type="caution">
    <text evidence="2">The sequence shown here is derived from an EMBL/GenBank/DDBJ whole genome shotgun (WGS) entry which is preliminary data.</text>
</comment>
<gene>
    <name evidence="2" type="ORF">GCM10007879_24420</name>
</gene>
<reference evidence="2" key="2">
    <citation type="submission" date="2023-01" db="EMBL/GenBank/DDBJ databases">
        <title>Draft genome sequence of Maritalea porphyrae strain NBRC 107169.</title>
        <authorList>
            <person name="Sun Q."/>
            <person name="Mori K."/>
        </authorList>
    </citation>
    <scope>NUCLEOTIDE SEQUENCE</scope>
    <source>
        <strain evidence="2">NBRC 107169</strain>
    </source>
</reference>
<evidence type="ECO:0008006" key="4">
    <source>
        <dbReference type="Google" id="ProtNLM"/>
    </source>
</evidence>
<proteinExistence type="predicted"/>